<feature type="compositionally biased region" description="Acidic residues" evidence="1">
    <location>
        <begin position="596"/>
        <end position="611"/>
    </location>
</feature>
<gene>
    <name evidence="2" type="ORF">PDIP_06440</name>
</gene>
<feature type="compositionally biased region" description="Basic and acidic residues" evidence="1">
    <location>
        <begin position="779"/>
        <end position="819"/>
    </location>
</feature>
<protein>
    <recommendedName>
        <fullName evidence="4">Neurofilament heavy polypeptide</fullName>
    </recommendedName>
</protein>
<feature type="compositionally biased region" description="Basic and acidic residues" evidence="1">
    <location>
        <begin position="981"/>
        <end position="1024"/>
    </location>
</feature>
<dbReference type="VEuPathDB" id="FungiDB:PDIP_06440"/>
<name>K9GH35_PEND1</name>
<evidence type="ECO:0000313" key="2">
    <source>
        <dbReference type="EMBL" id="EKV21435.1"/>
    </source>
</evidence>
<feature type="compositionally biased region" description="Pro residues" evidence="1">
    <location>
        <begin position="161"/>
        <end position="174"/>
    </location>
</feature>
<feature type="compositionally biased region" description="Basic and acidic residues" evidence="1">
    <location>
        <begin position="222"/>
        <end position="263"/>
    </location>
</feature>
<feature type="compositionally biased region" description="Basic and acidic residues" evidence="1">
    <location>
        <begin position="1031"/>
        <end position="1049"/>
    </location>
</feature>
<organism evidence="2 3">
    <name type="scientific">Penicillium digitatum (strain Pd1 / CECT 20795)</name>
    <name type="common">Green mold</name>
    <dbReference type="NCBI Taxonomy" id="1170230"/>
    <lineage>
        <taxon>Eukaryota</taxon>
        <taxon>Fungi</taxon>
        <taxon>Dikarya</taxon>
        <taxon>Ascomycota</taxon>
        <taxon>Pezizomycotina</taxon>
        <taxon>Eurotiomycetes</taxon>
        <taxon>Eurotiomycetidae</taxon>
        <taxon>Eurotiales</taxon>
        <taxon>Aspergillaceae</taxon>
        <taxon>Penicillium</taxon>
    </lineage>
</organism>
<feature type="compositionally biased region" description="Acidic residues" evidence="1">
    <location>
        <begin position="721"/>
        <end position="733"/>
    </location>
</feature>
<feature type="compositionally biased region" description="Basic and acidic residues" evidence="1">
    <location>
        <begin position="1148"/>
        <end position="1164"/>
    </location>
</feature>
<feature type="compositionally biased region" description="Pro residues" evidence="1">
    <location>
        <begin position="643"/>
        <end position="652"/>
    </location>
</feature>
<reference evidence="3" key="1">
    <citation type="journal article" date="2012" name="BMC Genomics">
        <title>Genome sequence of the necrotrophic fungus Penicillium digitatum, the main postharvest pathogen of citrus.</title>
        <authorList>
            <person name="Marcet-Houben M."/>
            <person name="Ballester A.-R."/>
            <person name="de la Fuente B."/>
            <person name="Harries E."/>
            <person name="Marcos J.F."/>
            <person name="Gonzalez-Candelas L."/>
            <person name="Gabaldon T."/>
        </authorList>
    </citation>
    <scope>NUCLEOTIDE SEQUENCE [LARGE SCALE GENOMIC DNA]</scope>
    <source>
        <strain evidence="3">Pd1 / CECT 20795</strain>
    </source>
</reference>
<dbReference type="PANTHER" id="PTHR37538:SF4">
    <property type="entry name" value="PITSLRE SERINE_THREONINE-PROTEIN KINASE CDC2L1"/>
    <property type="match status" value="1"/>
</dbReference>
<feature type="compositionally biased region" description="Acidic residues" evidence="1">
    <location>
        <begin position="520"/>
        <end position="534"/>
    </location>
</feature>
<comment type="caution">
    <text evidence="2">The sequence shown here is derived from an EMBL/GenBank/DDBJ whole genome shotgun (WGS) entry which is preliminary data.</text>
</comment>
<feature type="compositionally biased region" description="Basic residues" evidence="1">
    <location>
        <begin position="1378"/>
        <end position="1387"/>
    </location>
</feature>
<accession>K9GH35</accession>
<feature type="compositionally biased region" description="Basic and acidic residues" evidence="1">
    <location>
        <begin position="1069"/>
        <end position="1106"/>
    </location>
</feature>
<feature type="compositionally biased region" description="Basic residues" evidence="1">
    <location>
        <begin position="1180"/>
        <end position="1191"/>
    </location>
</feature>
<feature type="compositionally biased region" description="Basic and acidic residues" evidence="1">
    <location>
        <begin position="1211"/>
        <end position="1221"/>
    </location>
</feature>
<feature type="compositionally biased region" description="Low complexity" evidence="1">
    <location>
        <begin position="442"/>
        <end position="453"/>
    </location>
</feature>
<feature type="compositionally biased region" description="Pro residues" evidence="1">
    <location>
        <begin position="374"/>
        <end position="384"/>
    </location>
</feature>
<sequence>MEAIEGSYRTCAGKTSAAEDVAHNTRNLRMDDKHLEKVWTLFSTELVGFCLTDNLVHQKVGLVTGLSSCSPTRLSEPPSYDQPPPSYNDVIDDLPPEYSALPPLAHRKSTTLSFAPKSRQTLQKSLSSLLEDRILDSGIDFENFTGIREHKKKKPVAKKAAPPPSPPPPPPPPEGGANGGDDNSTGDGGAGGDSNGAGSGDGGDGGDDWGTWNWSGKKDKKKKAEEEEEEKKAKEEEERKAREEEERQAKEEKERKAAEDSAAKDLSWSEDGRGGVKLHLLGGSRTPAPKTGGSGFSFGGWGKSWVTGSKLDPVGDPPSNDVSKDKNPWGATSKDIGDFDFDLKSASVKTKPEDDRGAGWDVSKGKKEMEPEPEAPAPLPPPAPRVDFTQKAWYLNLSKKEQRKAKKEMEKKYKDEDEAAAKVAADQEAAAKEAAEQEAAKAEAAAAAAAAVPEPEPEPVIEETEKPAEADTGWADPEPIIDEPLAKVTEPVDILTALGVSLKDKKKGKGKTEPVPEAEPNPDPELEPEPEPEPEAPKVPDEPLYANWREISSKERKKREKQLVRKGLPIPGKDFELPSELPHKEVPESVVKPEPEPEPDTVPESEPDPSPELETKQPVEEGSWGIWGLVKDKKKMKSKDIQEPPPRAPTPPSLGLTPEPEAFYDNTDDIWAELVPNTSKGANKTTKAIEAPKEEKPSKGFWSTLTGGSTSKNTSTKVAMQEEEPEPTEEVELLVDVGNNPPEPEREPEPVPELEPEPPVPEKKSKSKVPKLSVAERIMALEKAKKEKAKAEKARVKSKSNEEKAEPEPEPAPRPKTPVDEPAPTSKSSKSKLKTTEVLEFKERKFSKDFVPGSFPGLGDEPEPEPKSEPGLQPEPEPPAPDFSKMTKKELKKYKKAEAEKAAAAAAAREPTPPREPEPEPEPVAEELEGKDKGALPASSPEPAEEPPKPPQNDRAQTEWKANSFLWGGFWGAASPSKTPINEEPKAQEETEPPKKLKEPKDQEETEPLKKLKEPKAQEETEHPRKLKKPKAQEGTEPSKRLKEPKAQEEVEPSQNLKKEPQNQQEVEPPMKKESSRKSRPKEPEPEVERSSASDREKQREPEGRSLKNQRGVAWANMVLGTPQSRNKLTRKPASSSKPASRRPSFNIDDKPADLVPSDEKPEVSLKAAKLMGMDASKSRREHLRTDRRKSVRDPHAIEDNDLVMVDMEDVEGHSPREASRQKSKRQSRPRPDDEEGAVLVDSYQAHPSPNIKHWPDDTAVVDAPPKERRLKRSNTAPVKKQESGGFMGLFDSLRKGTRPDLPERPEMPERRKSRSYRDDDRRFAPEMEHDGARRSRREDRRRGYVRPDTDAEGLVTDAAGAAAGGEAETNEVEARRAARHSRRGSRKAPSDSRVTEAREAEERRARRKERAREQRAREEEEEKRLREEDRLREEKRARRAAREERRARDEQAAREAEAEATAEARAAERRERRRMREEEMLAARASRRREREQKIPYEVYPDGRDVDRRGARSSRAFEEPNARRRKSKVAPEPTREPLMTGGLNPDGGAKDKISSWVYSQSDEPPEPPQIVPTLVDLPPLTADDGGHTHSLSSDEEARRALRRKARRRAKYEEEILNARSRHRGSHRDGIKSSSGSGDYERDRGMKSQPGNRHGATPTSGAKKPSWFRKLTNL</sequence>
<evidence type="ECO:0000256" key="1">
    <source>
        <dbReference type="SAM" id="MobiDB-lite"/>
    </source>
</evidence>
<feature type="compositionally biased region" description="Basic and acidic residues" evidence="1">
    <location>
        <begin position="1466"/>
        <end position="1482"/>
    </location>
</feature>
<feature type="compositionally biased region" description="Basic and acidic residues" evidence="1">
    <location>
        <begin position="1490"/>
        <end position="1523"/>
    </location>
</feature>
<dbReference type="HOGENOM" id="CLU_241694_0_0_1"/>
<feature type="compositionally biased region" description="Polar residues" evidence="1">
    <location>
        <begin position="676"/>
        <end position="686"/>
    </location>
</feature>
<feature type="compositionally biased region" description="Low complexity" evidence="1">
    <location>
        <begin position="703"/>
        <end position="717"/>
    </location>
</feature>
<feature type="compositionally biased region" description="Basic and acidic residues" evidence="1">
    <location>
        <begin position="834"/>
        <end position="848"/>
    </location>
</feature>
<dbReference type="Proteomes" id="UP000009886">
    <property type="component" value="Unassembled WGS sequence"/>
</dbReference>
<feature type="compositionally biased region" description="Low complexity" evidence="1">
    <location>
        <begin position="1132"/>
        <end position="1145"/>
    </location>
</feature>
<feature type="compositionally biased region" description="Gly residues" evidence="1">
    <location>
        <begin position="186"/>
        <end position="203"/>
    </location>
</feature>
<dbReference type="OrthoDB" id="5244639at2759"/>
<feature type="compositionally biased region" description="Basic residues" evidence="1">
    <location>
        <begin position="1601"/>
        <end position="1610"/>
    </location>
</feature>
<feature type="compositionally biased region" description="Basic and acidic residues" evidence="1">
    <location>
        <begin position="350"/>
        <end position="370"/>
    </location>
</feature>
<feature type="compositionally biased region" description="Basic and acidic residues" evidence="1">
    <location>
        <begin position="1293"/>
        <end position="1350"/>
    </location>
</feature>
<evidence type="ECO:0000313" key="3">
    <source>
        <dbReference type="Proteomes" id="UP000009886"/>
    </source>
</evidence>
<proteinExistence type="predicted"/>
<dbReference type="PANTHER" id="PTHR37538">
    <property type="entry name" value="BTB DOMAIN-CONTAINING PROTEIN"/>
    <property type="match status" value="1"/>
</dbReference>
<feature type="compositionally biased region" description="Basic and acidic residues" evidence="1">
    <location>
        <begin position="429"/>
        <end position="441"/>
    </location>
</feature>
<dbReference type="EMBL" id="AKCU01000055">
    <property type="protein sequence ID" value="EKV21435.1"/>
    <property type="molecule type" value="Genomic_DNA"/>
</dbReference>
<feature type="compositionally biased region" description="Basic and acidic residues" evidence="1">
    <location>
        <begin position="573"/>
        <end position="595"/>
    </location>
</feature>
<feature type="compositionally biased region" description="Gly residues" evidence="1">
    <location>
        <begin position="292"/>
        <end position="302"/>
    </location>
</feature>
<feature type="compositionally biased region" description="Basic and acidic residues" evidence="1">
    <location>
        <begin position="1389"/>
        <end position="1458"/>
    </location>
</feature>
<feature type="compositionally biased region" description="Low complexity" evidence="1">
    <location>
        <begin position="1353"/>
        <end position="1368"/>
    </location>
</feature>
<feature type="region of interest" description="Disordered" evidence="1">
    <location>
        <begin position="150"/>
        <end position="1674"/>
    </location>
</feature>
<evidence type="ECO:0008006" key="4">
    <source>
        <dbReference type="Google" id="ProtNLM"/>
    </source>
</evidence>
<dbReference type="KEGG" id="pdp:PDIP_06440"/>